<dbReference type="Proteomes" id="UP001358586">
    <property type="component" value="Chromosome 4"/>
</dbReference>
<keyword evidence="3" id="KW-1185">Reference proteome</keyword>
<reference evidence="2 3" key="1">
    <citation type="submission" date="2023-03" db="EMBL/GenBank/DDBJ databases">
        <title>WGS of Gossypium arboreum.</title>
        <authorList>
            <person name="Yu D."/>
        </authorList>
    </citation>
    <scope>NUCLEOTIDE SEQUENCE [LARGE SCALE GENOMIC DNA]</scope>
    <source>
        <tissue evidence="2">Leaf</tissue>
    </source>
</reference>
<organism evidence="2 3">
    <name type="scientific">Gossypium arboreum</name>
    <name type="common">Tree cotton</name>
    <name type="synonym">Gossypium nanking</name>
    <dbReference type="NCBI Taxonomy" id="29729"/>
    <lineage>
        <taxon>Eukaryota</taxon>
        <taxon>Viridiplantae</taxon>
        <taxon>Streptophyta</taxon>
        <taxon>Embryophyta</taxon>
        <taxon>Tracheophyta</taxon>
        <taxon>Spermatophyta</taxon>
        <taxon>Magnoliopsida</taxon>
        <taxon>eudicotyledons</taxon>
        <taxon>Gunneridae</taxon>
        <taxon>Pentapetalae</taxon>
        <taxon>rosids</taxon>
        <taxon>malvids</taxon>
        <taxon>Malvales</taxon>
        <taxon>Malvaceae</taxon>
        <taxon>Malvoideae</taxon>
        <taxon>Gossypium</taxon>
    </lineage>
</organism>
<sequence length="146" mass="17234">MKKSLREKKKLNKNNEWKKRLRKKKREISRKKNQVKNKLHYLPIERYFRLFEKGKYVNDNYTPVNKGKEGKNSLCIESRLCDFKVAHKDFDDLIPERLVSFDLASHYLSFGVNALVLKSVMKSISYDMSYNGNSVDSFGLVSFCKL</sequence>
<protein>
    <submittedName>
        <fullName evidence="2">Uncharacterized protein</fullName>
    </submittedName>
</protein>
<gene>
    <name evidence="2" type="ORF">PVK06_010937</name>
</gene>
<comment type="caution">
    <text evidence="2">The sequence shown here is derived from an EMBL/GenBank/DDBJ whole genome shotgun (WGS) entry which is preliminary data.</text>
</comment>
<name>A0ABR0Q7W8_GOSAR</name>
<feature type="coiled-coil region" evidence="1">
    <location>
        <begin position="7"/>
        <end position="38"/>
    </location>
</feature>
<evidence type="ECO:0000313" key="3">
    <source>
        <dbReference type="Proteomes" id="UP001358586"/>
    </source>
</evidence>
<keyword evidence="1" id="KW-0175">Coiled coil</keyword>
<dbReference type="EMBL" id="JARKNE010000004">
    <property type="protein sequence ID" value="KAK5835250.1"/>
    <property type="molecule type" value="Genomic_DNA"/>
</dbReference>
<proteinExistence type="predicted"/>
<accession>A0ABR0Q7W8</accession>
<evidence type="ECO:0000256" key="1">
    <source>
        <dbReference type="SAM" id="Coils"/>
    </source>
</evidence>
<evidence type="ECO:0000313" key="2">
    <source>
        <dbReference type="EMBL" id="KAK5835250.1"/>
    </source>
</evidence>